<dbReference type="STRING" id="1122192.SAMN02745673_02667"/>
<evidence type="ECO:0000313" key="1">
    <source>
        <dbReference type="EMBL" id="SKA13169.1"/>
    </source>
</evidence>
<dbReference type="Proteomes" id="UP000190637">
    <property type="component" value="Unassembled WGS sequence"/>
</dbReference>
<dbReference type="InterPro" id="IPR049249">
    <property type="entry name" value="DUF6882"/>
</dbReference>
<proteinExistence type="predicted"/>
<dbReference type="RefSeq" id="WP_078761963.1">
    <property type="nucleotide sequence ID" value="NZ_FUWS01000006.1"/>
</dbReference>
<dbReference type="AlphaFoldDB" id="A0A1T4RB70"/>
<sequence length="244" mass="26068">MTDGQPTTGRQWFGPRLEALGAAHAAVALEQLPHFNDHLPDGDWQVDVEASVFTQGGVDVHMAPLGTFGTDGSWLWAWANPHMHPPGSARLAASLALREIGERDDIPELVTPRLELAEFTDPRMAAERLCLTAMGVLGGRGYAGVTADTGARFYMLVNDPAVPVAGFDPVTLPRMLTQAIGVFPHDHRATAANYLGRHGFAGGFSTEGDVLVGERPDCAVRVEFDAHDRISGISIQPRTASAPA</sequence>
<organism evidence="1 2">
    <name type="scientific">Marinactinospora thermotolerans DSM 45154</name>
    <dbReference type="NCBI Taxonomy" id="1122192"/>
    <lineage>
        <taxon>Bacteria</taxon>
        <taxon>Bacillati</taxon>
        <taxon>Actinomycetota</taxon>
        <taxon>Actinomycetes</taxon>
        <taxon>Streptosporangiales</taxon>
        <taxon>Nocardiopsidaceae</taxon>
        <taxon>Marinactinospora</taxon>
    </lineage>
</organism>
<protein>
    <submittedName>
        <fullName evidence="1">Uncharacterized protein</fullName>
    </submittedName>
</protein>
<dbReference type="EMBL" id="FUWS01000006">
    <property type="protein sequence ID" value="SKA13169.1"/>
    <property type="molecule type" value="Genomic_DNA"/>
</dbReference>
<dbReference type="OrthoDB" id="7859927at2"/>
<evidence type="ECO:0000313" key="2">
    <source>
        <dbReference type="Proteomes" id="UP000190637"/>
    </source>
</evidence>
<dbReference type="Pfam" id="PF21813">
    <property type="entry name" value="DUF6882"/>
    <property type="match status" value="1"/>
</dbReference>
<accession>A0A1T4RB70</accession>
<name>A0A1T4RB70_9ACTN</name>
<gene>
    <name evidence="1" type="ORF">SAMN02745673_02667</name>
</gene>
<reference evidence="1 2" key="1">
    <citation type="submission" date="2017-02" db="EMBL/GenBank/DDBJ databases">
        <authorList>
            <person name="Peterson S.W."/>
        </authorList>
    </citation>
    <scope>NUCLEOTIDE SEQUENCE [LARGE SCALE GENOMIC DNA]</scope>
    <source>
        <strain evidence="1 2">DSM 45154</strain>
    </source>
</reference>
<keyword evidence="2" id="KW-1185">Reference proteome</keyword>